<proteinExistence type="predicted"/>
<sequence length="152" mass="17860">MRIKFNRYFTCFKPHLNISQFLDRAVNFKCRKVQDVISRSLHVSTNVRDICLHLFLVNCYALELHYHSTTFGVLLLNFFFDSLKAETESDLSVTAFPFSVPPLIEIFLLFFYQTSLVYFSFVICFPLLFFPSFSEKDNNAVILAFNPEPWVE</sequence>
<keyword evidence="1" id="KW-0472">Membrane</keyword>
<gene>
    <name evidence="2" type="ORF">BCV71DRAFT_275496</name>
</gene>
<feature type="transmembrane region" description="Helical" evidence="1">
    <location>
        <begin position="106"/>
        <end position="129"/>
    </location>
</feature>
<reference evidence="2 3" key="1">
    <citation type="journal article" date="2016" name="Proc. Natl. Acad. Sci. U.S.A.">
        <title>Lipid metabolic changes in an early divergent fungus govern the establishment of a mutualistic symbiosis with endobacteria.</title>
        <authorList>
            <person name="Lastovetsky O.A."/>
            <person name="Gaspar M.L."/>
            <person name="Mondo S.J."/>
            <person name="LaButti K.M."/>
            <person name="Sandor L."/>
            <person name="Grigoriev I.V."/>
            <person name="Henry S.A."/>
            <person name="Pawlowska T.E."/>
        </authorList>
    </citation>
    <scope>NUCLEOTIDE SEQUENCE [LARGE SCALE GENOMIC DNA]</scope>
    <source>
        <strain evidence="2 3">ATCC 11559</strain>
    </source>
</reference>
<protein>
    <submittedName>
        <fullName evidence="2">Uncharacterized protein</fullName>
    </submittedName>
</protein>
<evidence type="ECO:0000313" key="2">
    <source>
        <dbReference type="EMBL" id="ORE14705.1"/>
    </source>
</evidence>
<evidence type="ECO:0000313" key="3">
    <source>
        <dbReference type="Proteomes" id="UP000242381"/>
    </source>
</evidence>
<dbReference type="EMBL" id="KV921457">
    <property type="protein sequence ID" value="ORE14705.1"/>
    <property type="molecule type" value="Genomic_DNA"/>
</dbReference>
<accession>A0A1X0RRQ9</accession>
<dbReference type="Proteomes" id="UP000242381">
    <property type="component" value="Unassembled WGS sequence"/>
</dbReference>
<name>A0A1X0RRQ9_RHIZD</name>
<keyword evidence="1" id="KW-0812">Transmembrane</keyword>
<organism evidence="2 3">
    <name type="scientific">Rhizopus microsporus</name>
    <dbReference type="NCBI Taxonomy" id="58291"/>
    <lineage>
        <taxon>Eukaryota</taxon>
        <taxon>Fungi</taxon>
        <taxon>Fungi incertae sedis</taxon>
        <taxon>Mucoromycota</taxon>
        <taxon>Mucoromycotina</taxon>
        <taxon>Mucoromycetes</taxon>
        <taxon>Mucorales</taxon>
        <taxon>Mucorineae</taxon>
        <taxon>Rhizopodaceae</taxon>
        <taxon>Rhizopus</taxon>
    </lineage>
</organism>
<keyword evidence="1" id="KW-1133">Transmembrane helix</keyword>
<dbReference type="AlphaFoldDB" id="A0A1X0RRQ9"/>
<evidence type="ECO:0000256" key="1">
    <source>
        <dbReference type="SAM" id="Phobius"/>
    </source>
</evidence>